<proteinExistence type="predicted"/>
<organism evidence="1 2">
    <name type="scientific">Candidatus Desantisbacteria bacterium CG_4_10_14_0_8_um_filter_39_17</name>
    <dbReference type="NCBI Taxonomy" id="1974542"/>
    <lineage>
        <taxon>Bacteria</taxon>
        <taxon>Candidatus Desantisiibacteriota</taxon>
    </lineage>
</organism>
<reference evidence="2" key="1">
    <citation type="submission" date="2017-09" db="EMBL/GenBank/DDBJ databases">
        <title>Depth-based differentiation of microbial function through sediment-hosted aquifers and enrichment of novel symbionts in the deep terrestrial subsurface.</title>
        <authorList>
            <person name="Probst A.J."/>
            <person name="Ladd B."/>
            <person name="Jarett J.K."/>
            <person name="Geller-Mcgrath D.E."/>
            <person name="Sieber C.M.K."/>
            <person name="Emerson J.B."/>
            <person name="Anantharaman K."/>
            <person name="Thomas B.C."/>
            <person name="Malmstrom R."/>
            <person name="Stieglmeier M."/>
            <person name="Klingl A."/>
            <person name="Woyke T."/>
            <person name="Ryan C.M."/>
            <person name="Banfield J.F."/>
        </authorList>
    </citation>
    <scope>NUCLEOTIDE SEQUENCE [LARGE SCALE GENOMIC DNA]</scope>
</reference>
<gene>
    <name evidence="1" type="ORF">COY51_05385</name>
</gene>
<accession>A0A2H9PAD2</accession>
<dbReference type="AlphaFoldDB" id="A0A2H9PAD2"/>
<evidence type="ECO:0000313" key="2">
    <source>
        <dbReference type="Proteomes" id="UP000234145"/>
    </source>
</evidence>
<sequence>MGRIRNIVVLFARTLSIERYVPLAPNPKSAMLIDINAKWYHSDIANMRSSVDSRISVATEIRKISK</sequence>
<comment type="caution">
    <text evidence="1">The sequence shown here is derived from an EMBL/GenBank/DDBJ whole genome shotgun (WGS) entry which is preliminary data.</text>
</comment>
<name>A0A2H9PAD2_9BACT</name>
<dbReference type="EMBL" id="PFMS01000091">
    <property type="protein sequence ID" value="PIZ15380.1"/>
    <property type="molecule type" value="Genomic_DNA"/>
</dbReference>
<evidence type="ECO:0000313" key="1">
    <source>
        <dbReference type="EMBL" id="PIZ15380.1"/>
    </source>
</evidence>
<protein>
    <submittedName>
        <fullName evidence="1">Uncharacterized protein</fullName>
    </submittedName>
</protein>
<dbReference type="Proteomes" id="UP000234145">
    <property type="component" value="Unassembled WGS sequence"/>
</dbReference>